<dbReference type="InterPro" id="IPR003476">
    <property type="entry name" value="Glyco_hydro_42"/>
</dbReference>
<dbReference type="SUPFAM" id="SSF52317">
    <property type="entry name" value="Class I glutamine amidotransferase-like"/>
    <property type="match status" value="1"/>
</dbReference>
<dbReference type="RefSeq" id="WP_192748959.1">
    <property type="nucleotide sequence ID" value="NZ_BAABJL010000169.1"/>
</dbReference>
<dbReference type="PANTHER" id="PTHR36447">
    <property type="entry name" value="BETA-GALACTOSIDASE GANA"/>
    <property type="match status" value="1"/>
</dbReference>
<dbReference type="EC" id="3.2.1.23" evidence="3"/>
<comment type="caution">
    <text evidence="11">The sequence shown here is derived from an EMBL/GenBank/DDBJ whole genome shotgun (WGS) entry which is preliminary data.</text>
</comment>
<evidence type="ECO:0000256" key="2">
    <source>
        <dbReference type="ARBA" id="ARBA00005940"/>
    </source>
</evidence>
<proteinExistence type="inferred from homology"/>
<comment type="catalytic activity">
    <reaction evidence="1">
        <text>Hydrolysis of terminal non-reducing beta-D-galactose residues in beta-D-galactosides.</text>
        <dbReference type="EC" id="3.2.1.23"/>
    </reaction>
</comment>
<dbReference type="CDD" id="cd09621">
    <property type="entry name" value="CBM9_like_5"/>
    <property type="match status" value="1"/>
</dbReference>
<dbReference type="Pfam" id="PF08532">
    <property type="entry name" value="Glyco_hydro_42M"/>
    <property type="match status" value="1"/>
</dbReference>
<dbReference type="Pfam" id="PF06452">
    <property type="entry name" value="CBM9_1"/>
    <property type="match status" value="1"/>
</dbReference>
<evidence type="ECO:0000259" key="9">
    <source>
        <dbReference type="Pfam" id="PF06452"/>
    </source>
</evidence>
<dbReference type="EMBL" id="JADBEM010000001">
    <property type="protein sequence ID" value="MBE1604417.1"/>
    <property type="molecule type" value="Genomic_DNA"/>
</dbReference>
<keyword evidence="4" id="KW-0479">Metal-binding</keyword>
<evidence type="ECO:0000256" key="4">
    <source>
        <dbReference type="ARBA" id="ARBA00022723"/>
    </source>
</evidence>
<feature type="domain" description="Glycoside hydrolase family 42 N-terminal" evidence="8">
    <location>
        <begin position="685"/>
        <end position="858"/>
    </location>
</feature>
<evidence type="ECO:0000259" key="10">
    <source>
        <dbReference type="Pfam" id="PF08532"/>
    </source>
</evidence>
<keyword evidence="12" id="KW-1185">Reference proteome</keyword>
<comment type="similarity">
    <text evidence="2">Belongs to the glycosyl hydrolase 42 family.</text>
</comment>
<name>A0A927MQM5_9ACTN</name>
<dbReference type="InterPro" id="IPR013738">
    <property type="entry name" value="Beta_galactosidase_Trimer"/>
</dbReference>
<reference evidence="11" key="1">
    <citation type="submission" date="2020-10" db="EMBL/GenBank/DDBJ databases">
        <title>Sequencing the genomes of 1000 actinobacteria strains.</title>
        <authorList>
            <person name="Klenk H.-P."/>
        </authorList>
    </citation>
    <scope>NUCLEOTIDE SEQUENCE</scope>
    <source>
        <strain evidence="11">DSM 45354</strain>
    </source>
</reference>
<evidence type="ECO:0000256" key="7">
    <source>
        <dbReference type="ARBA" id="ARBA00023295"/>
    </source>
</evidence>
<keyword evidence="5" id="KW-0378">Hydrolase</keyword>
<dbReference type="GO" id="GO:0009341">
    <property type="term" value="C:beta-galactosidase complex"/>
    <property type="evidence" value="ECO:0007669"/>
    <property type="project" value="InterPro"/>
</dbReference>
<evidence type="ECO:0000256" key="5">
    <source>
        <dbReference type="ARBA" id="ARBA00022801"/>
    </source>
</evidence>
<dbReference type="SUPFAM" id="SSF51445">
    <property type="entry name" value="(Trans)glycosidases"/>
    <property type="match status" value="1"/>
</dbReference>
<evidence type="ECO:0000256" key="1">
    <source>
        <dbReference type="ARBA" id="ARBA00001412"/>
    </source>
</evidence>
<dbReference type="InterPro" id="IPR010502">
    <property type="entry name" value="Carb-bd_dom_fam9"/>
</dbReference>
<evidence type="ECO:0000259" key="8">
    <source>
        <dbReference type="Pfam" id="PF02449"/>
    </source>
</evidence>
<evidence type="ECO:0000256" key="6">
    <source>
        <dbReference type="ARBA" id="ARBA00022833"/>
    </source>
</evidence>
<dbReference type="InterPro" id="IPR013529">
    <property type="entry name" value="Glyco_hydro_42_N"/>
</dbReference>
<evidence type="ECO:0000313" key="12">
    <source>
        <dbReference type="Proteomes" id="UP000638648"/>
    </source>
</evidence>
<organism evidence="11 12">
    <name type="scientific">Actinopolymorpha pittospori</name>
    <dbReference type="NCBI Taxonomy" id="648752"/>
    <lineage>
        <taxon>Bacteria</taxon>
        <taxon>Bacillati</taxon>
        <taxon>Actinomycetota</taxon>
        <taxon>Actinomycetes</taxon>
        <taxon>Propionibacteriales</taxon>
        <taxon>Actinopolymorphaceae</taxon>
        <taxon>Actinopolymorpha</taxon>
    </lineage>
</organism>
<dbReference type="Gene3D" id="2.60.40.1190">
    <property type="match status" value="1"/>
</dbReference>
<dbReference type="CDD" id="cd03143">
    <property type="entry name" value="A4_beta-galactosidase_middle_domain"/>
    <property type="match status" value="1"/>
</dbReference>
<sequence length="1228" mass="134530">MSSLLHAARGSVPVSRRRPTRRRTRLLTLVLAALLVAVSLLQARMAPSVRAQDSESFLDWSALPGEIGKGAFAPVEPTTGLNLDGDFEKWRAYTGIQLPSREGQNKVNGWTGPEDLSARAFFTYDASTFYLAVKVTDDQHTAVPGGNNWQGDGLQFSFGEPAFASFRTEYGLAFVDGKPDVARFSDGMAVLGPDSIDARITQSGDDLVYELAIPWTAAMSVAPKPGQLVPFTMLVNDNDGNGRDGFIEWTPGIGDTKDVGKFARLELLPTGQPWSSWLSGVDQVDKGEPVTLTLYVPNYGDQARAVTLDIPAADVSGKSVSIPARQALREEFSVTLNSTQEIAATVTDPATGAHRTEKHTVHVLKTAAELTAMFDDIQSNVLPALKGKLAAVKAAGLSTDYESVNEAVIEEFLPFGREDIDHERLDRAEYIADSLIQLAEQAQTKLDDYLAGTATPLTVPRYVTGKTKIQGYSMVGQTTTEPERPILFTGYGMFDRILRDVPKFPKLGTNLVDYNFGPVNVINPASPIPHWSSWSEDGQGSFTPDDAVAHEGSYSLCYVNGPKNGYVVQSFDAEPNTTYHVRFWAKGDTVNAAVLFSKNYGYSHNLPAGTYDWQQIDVDITSDASGSLELLFLQSGPGTLWLDDVSATRDGSTTNLLQNAGFEAGLDTSDFEVSTTNIDKTIRPFLDDAEKNNVAVNLDLAIHYWPEWTYTKWPDLRNDANLFANKFDIEHPETQKILKAFIDAVIPAIKDSPALQSVTLSSEPIYVKNNGAYHLAHWHRWLAERFSSVAQMNELYGSSYDSFDDVPVPDVDKATGSPLYYDYLTFKSKVFSDFHKMLADEVHKLAPDLPVHAKVMGWGMLNRAPLLTWGIDPEDFSGVTDISGLDDGNAQESGPGGYDNYFSLYDMQSSMARQPVFNSEDHLVTDGDERYIPQIADSAGNGIWGGALHGRTASAIWVWDRSYDIANQPYLQGSILNRPDAVAKVGQASLDLNRLARQVTAFQDAKADVALLYSFTPNLYSPDYFPMLQRSYSALSSTGQKVGFISEDQINARNSSLDGYRVVVLPETTNLSANTLSQLRAYVARGGHVVTIGSDSTLLSADEYDKPLRSGERLAVLNSPRTTKVAANPSEADLREVFVTLLDSLKLNDVVVYDTATGRPAVDLEWRTATYDGKRLLSLINTSEDARSLQVRVNGQTVTPTSELISAKPNSSSTLHLPNLDHAMYVLP</sequence>
<keyword evidence="6" id="KW-0862">Zinc</keyword>
<keyword evidence="7" id="KW-0326">Glycosidase</keyword>
<evidence type="ECO:0000256" key="3">
    <source>
        <dbReference type="ARBA" id="ARBA00012756"/>
    </source>
</evidence>
<dbReference type="Pfam" id="PF02449">
    <property type="entry name" value="Glyco_hydro_42"/>
    <property type="match status" value="1"/>
</dbReference>
<dbReference type="SUPFAM" id="SSF49344">
    <property type="entry name" value="CBD9-like"/>
    <property type="match status" value="1"/>
</dbReference>
<dbReference type="GO" id="GO:0030246">
    <property type="term" value="F:carbohydrate binding"/>
    <property type="evidence" value="ECO:0007669"/>
    <property type="project" value="InterPro"/>
</dbReference>
<dbReference type="InterPro" id="IPR029062">
    <property type="entry name" value="Class_I_gatase-like"/>
</dbReference>
<gene>
    <name evidence="11" type="ORF">HEB94_001265</name>
</gene>
<accession>A0A927MQM5</accession>
<dbReference type="GO" id="GO:0046872">
    <property type="term" value="F:metal ion binding"/>
    <property type="evidence" value="ECO:0007669"/>
    <property type="project" value="UniProtKB-KW"/>
</dbReference>
<dbReference type="GO" id="GO:0004565">
    <property type="term" value="F:beta-galactosidase activity"/>
    <property type="evidence" value="ECO:0007669"/>
    <property type="project" value="UniProtKB-EC"/>
</dbReference>
<feature type="domain" description="Carbohydrate-binding" evidence="9">
    <location>
        <begin position="105"/>
        <end position="266"/>
    </location>
</feature>
<dbReference type="InterPro" id="IPR008979">
    <property type="entry name" value="Galactose-bd-like_sf"/>
</dbReference>
<dbReference type="Gene3D" id="3.40.50.880">
    <property type="match status" value="1"/>
</dbReference>
<feature type="domain" description="Beta-galactosidase trimerisation" evidence="10">
    <location>
        <begin position="1007"/>
        <end position="1091"/>
    </location>
</feature>
<dbReference type="GO" id="GO:0016052">
    <property type="term" value="P:carbohydrate catabolic process"/>
    <property type="evidence" value="ECO:0007669"/>
    <property type="project" value="InterPro"/>
</dbReference>
<dbReference type="SUPFAM" id="SSF49785">
    <property type="entry name" value="Galactose-binding domain-like"/>
    <property type="match status" value="1"/>
</dbReference>
<dbReference type="PANTHER" id="PTHR36447:SF2">
    <property type="entry name" value="BETA-GALACTOSIDASE YESZ"/>
    <property type="match status" value="1"/>
</dbReference>
<dbReference type="AlphaFoldDB" id="A0A927MQM5"/>
<dbReference type="Proteomes" id="UP000638648">
    <property type="component" value="Unassembled WGS sequence"/>
</dbReference>
<protein>
    <recommendedName>
        <fullName evidence="3">beta-galactosidase</fullName>
        <ecNumber evidence="3">3.2.1.23</ecNumber>
    </recommendedName>
</protein>
<dbReference type="Gene3D" id="2.60.120.260">
    <property type="entry name" value="Galactose-binding domain-like"/>
    <property type="match status" value="1"/>
</dbReference>
<dbReference type="InterPro" id="IPR017853">
    <property type="entry name" value="GH"/>
</dbReference>
<evidence type="ECO:0000313" key="11">
    <source>
        <dbReference type="EMBL" id="MBE1604417.1"/>
    </source>
</evidence>
<dbReference type="Gene3D" id="3.20.20.80">
    <property type="entry name" value="Glycosidases"/>
    <property type="match status" value="1"/>
</dbReference>